<comment type="similarity">
    <text evidence="1">Belongs to the DprA/Smf family.</text>
</comment>
<dbReference type="InterPro" id="IPR003488">
    <property type="entry name" value="DprA"/>
</dbReference>
<dbReference type="SUPFAM" id="SSF102405">
    <property type="entry name" value="MCP/YpsA-like"/>
    <property type="match status" value="1"/>
</dbReference>
<evidence type="ECO:0000256" key="1">
    <source>
        <dbReference type="ARBA" id="ARBA00006525"/>
    </source>
</evidence>
<dbReference type="PANTHER" id="PTHR43022">
    <property type="entry name" value="PROTEIN SMF"/>
    <property type="match status" value="1"/>
</dbReference>
<name>A0ABY6YZ70_9BACL</name>
<dbReference type="RefSeq" id="WP_268042650.1">
    <property type="nucleotide sequence ID" value="NZ_CP104064.1"/>
</dbReference>
<keyword evidence="4" id="KW-1185">Reference proteome</keyword>
<evidence type="ECO:0000313" key="3">
    <source>
        <dbReference type="EMBL" id="WAH35421.1"/>
    </source>
</evidence>
<organism evidence="3 4">
    <name type="scientific">Alicyclobacillus dauci</name>
    <dbReference type="NCBI Taxonomy" id="1475485"/>
    <lineage>
        <taxon>Bacteria</taxon>
        <taxon>Bacillati</taxon>
        <taxon>Bacillota</taxon>
        <taxon>Bacilli</taxon>
        <taxon>Bacillales</taxon>
        <taxon>Alicyclobacillaceae</taxon>
        <taxon>Alicyclobacillus</taxon>
    </lineage>
</organism>
<reference evidence="3" key="1">
    <citation type="submission" date="2022-08" db="EMBL/GenBank/DDBJ databases">
        <title>Alicyclobacillus dauci DSM2870, complete genome.</title>
        <authorList>
            <person name="Wang Q."/>
            <person name="Cai R."/>
            <person name="Wang Z."/>
        </authorList>
    </citation>
    <scope>NUCLEOTIDE SEQUENCE</scope>
    <source>
        <strain evidence="3">DSM 28700</strain>
    </source>
</reference>
<proteinExistence type="inferred from homology"/>
<dbReference type="PANTHER" id="PTHR43022:SF1">
    <property type="entry name" value="PROTEIN SMF"/>
    <property type="match status" value="1"/>
</dbReference>
<gene>
    <name evidence="3" type="primary">dprA</name>
    <name evidence="3" type="ORF">NZD86_14060</name>
</gene>
<dbReference type="NCBIfam" id="TIGR00732">
    <property type="entry name" value="dprA"/>
    <property type="match status" value="1"/>
</dbReference>
<sequence length="367" mass="40173">MTDERMLRIYWAMCPGLEPSSYRRMFQHFGAAQALHGASEGEWLKASRLHKETVQRMVDWQRRPEKDVIATVDRLHETGAVSIVQGDSSYPDSLYPLYDPPVVLFARGDVKLLRATRIVSVVGTRRASSYGLEVTRWVSTRLAQAGFTVCSGLALGIDARAQGAALDSDGSSVAVLGCGVDICYPPGNRWLYERLLSDGLVISEYQPQGSVMKYHFPERNRIIAALSGATIVVQAGEKSGALGTAMSALELGRDVYVVPGPITSKSFRGSHRLLLDGAIPLIDPEEFIAQFTGSATDDCVESDYQNIPQHLRALANLLIEEGPLRAGELAQLSASPPGHIYAALLELELGSLARRLPDGRYEFRQEN</sequence>
<dbReference type="Proteomes" id="UP001164803">
    <property type="component" value="Chromosome"/>
</dbReference>
<dbReference type="EMBL" id="CP104064">
    <property type="protein sequence ID" value="WAH35421.1"/>
    <property type="molecule type" value="Genomic_DNA"/>
</dbReference>
<protein>
    <submittedName>
        <fullName evidence="3">DNA-processing protein DprA</fullName>
    </submittedName>
</protein>
<evidence type="ECO:0000259" key="2">
    <source>
        <dbReference type="Pfam" id="PF02481"/>
    </source>
</evidence>
<evidence type="ECO:0000313" key="4">
    <source>
        <dbReference type="Proteomes" id="UP001164803"/>
    </source>
</evidence>
<dbReference type="Pfam" id="PF02481">
    <property type="entry name" value="DNA_processg_A"/>
    <property type="match status" value="1"/>
</dbReference>
<accession>A0ABY6YZ70</accession>
<dbReference type="Gene3D" id="3.40.50.450">
    <property type="match status" value="1"/>
</dbReference>
<dbReference type="InterPro" id="IPR057666">
    <property type="entry name" value="DrpA_SLOG"/>
</dbReference>
<feature type="domain" description="Smf/DprA SLOG" evidence="2">
    <location>
        <begin position="83"/>
        <end position="291"/>
    </location>
</feature>